<gene>
    <name evidence="7" type="ORF">CO058_00260</name>
</gene>
<comment type="catalytic activity">
    <reaction evidence="5">
        <text>alpha-D-glucose 1-phosphate + UTP + H(+) = UDP-alpha-D-glucose + diphosphate</text>
        <dbReference type="Rhea" id="RHEA:19889"/>
        <dbReference type="ChEBI" id="CHEBI:15378"/>
        <dbReference type="ChEBI" id="CHEBI:33019"/>
        <dbReference type="ChEBI" id="CHEBI:46398"/>
        <dbReference type="ChEBI" id="CHEBI:58601"/>
        <dbReference type="ChEBI" id="CHEBI:58885"/>
        <dbReference type="EC" id="2.7.7.9"/>
    </reaction>
</comment>
<protein>
    <recommendedName>
        <fullName evidence="2">UTP--glucose-1-phosphate uridylyltransferase</fullName>
        <ecNumber evidence="2">2.7.7.9</ecNumber>
    </recommendedName>
</protein>
<proteinExistence type="inferred from homology"/>
<dbReference type="InterPro" id="IPR005835">
    <property type="entry name" value="NTP_transferase_dom"/>
</dbReference>
<dbReference type="EC" id="2.7.7.9" evidence="2"/>
<evidence type="ECO:0000256" key="4">
    <source>
        <dbReference type="ARBA" id="ARBA00022695"/>
    </source>
</evidence>
<dbReference type="SUPFAM" id="SSF53448">
    <property type="entry name" value="Nucleotide-diphospho-sugar transferases"/>
    <property type="match status" value="1"/>
</dbReference>
<evidence type="ECO:0000259" key="6">
    <source>
        <dbReference type="Pfam" id="PF00483"/>
    </source>
</evidence>
<name>A0A2M8EMT9_UNCKA</name>
<organism evidence="7 8">
    <name type="scientific">candidate division WWE3 bacterium CG_4_9_14_0_2_um_filter_35_11</name>
    <dbReference type="NCBI Taxonomy" id="1975077"/>
    <lineage>
        <taxon>Bacteria</taxon>
        <taxon>Katanobacteria</taxon>
    </lineage>
</organism>
<evidence type="ECO:0000313" key="7">
    <source>
        <dbReference type="EMBL" id="PJC24048.1"/>
    </source>
</evidence>
<dbReference type="EMBL" id="PFSJ01000003">
    <property type="protein sequence ID" value="PJC24048.1"/>
    <property type="molecule type" value="Genomic_DNA"/>
</dbReference>
<accession>A0A2M8EMT9</accession>
<comment type="caution">
    <text evidence="7">The sequence shown here is derived from an EMBL/GenBank/DDBJ whole genome shotgun (WGS) entry which is preliminary data.</text>
</comment>
<evidence type="ECO:0000256" key="3">
    <source>
        <dbReference type="ARBA" id="ARBA00022679"/>
    </source>
</evidence>
<keyword evidence="4" id="KW-0548">Nucleotidyltransferase</keyword>
<dbReference type="PANTHER" id="PTHR43197">
    <property type="entry name" value="UTP--GLUCOSE-1-PHOSPHATE URIDYLYLTRANSFERASE"/>
    <property type="match status" value="1"/>
</dbReference>
<evidence type="ECO:0000256" key="1">
    <source>
        <dbReference type="ARBA" id="ARBA00006890"/>
    </source>
</evidence>
<dbReference type="Proteomes" id="UP000229756">
    <property type="component" value="Unassembled WGS sequence"/>
</dbReference>
<dbReference type="InterPro" id="IPR029044">
    <property type="entry name" value="Nucleotide-diphossugar_trans"/>
</dbReference>
<dbReference type="Pfam" id="PF00483">
    <property type="entry name" value="NTP_transferase"/>
    <property type="match status" value="1"/>
</dbReference>
<dbReference type="AlphaFoldDB" id="A0A2M8EMT9"/>
<keyword evidence="3" id="KW-0808">Transferase</keyword>
<feature type="domain" description="Nucleotidyl transferase" evidence="6">
    <location>
        <begin position="19"/>
        <end position="284"/>
    </location>
</feature>
<evidence type="ECO:0000256" key="2">
    <source>
        <dbReference type="ARBA" id="ARBA00012415"/>
    </source>
</evidence>
<evidence type="ECO:0000256" key="5">
    <source>
        <dbReference type="ARBA" id="ARBA00048128"/>
    </source>
</evidence>
<reference evidence="8" key="1">
    <citation type="submission" date="2017-09" db="EMBL/GenBank/DDBJ databases">
        <title>Depth-based differentiation of microbial function through sediment-hosted aquifers and enrichment of novel symbionts in the deep terrestrial subsurface.</title>
        <authorList>
            <person name="Probst A.J."/>
            <person name="Ladd B."/>
            <person name="Jarett J.K."/>
            <person name="Geller-Mcgrath D.E."/>
            <person name="Sieber C.M.K."/>
            <person name="Emerson J.B."/>
            <person name="Anantharaman K."/>
            <person name="Thomas B.C."/>
            <person name="Malmstrom R."/>
            <person name="Stieglmeier M."/>
            <person name="Klingl A."/>
            <person name="Woyke T."/>
            <person name="Ryan C.M."/>
            <person name="Banfield J.F."/>
        </authorList>
    </citation>
    <scope>NUCLEOTIDE SEQUENCE [LARGE SCALE GENOMIC DNA]</scope>
</reference>
<dbReference type="InterPro" id="IPR005771">
    <property type="entry name" value="GalU_uridylyltTrfase_bac/arc"/>
</dbReference>
<sequence>MQTTFNVYFFAMEKQKVKKAVLTDAGYATRFLPITKTLPKSMIPILDKPITHYIVEECMIAGITEIIIVATEEGKSIYEDYFHNTVQHIYQQLQKQGKEERFRKVSQVFSLPNIIVITQDKNLPYGNGSPAIVALPYISGEPFIYAYTDDMVFGNSSVKELIDVYNNSGEDVRAVIAVKDIPDIDVTKYGITKIKEDTENELDYIIEKPTPEEAPSRLVSFGRYLFTPDIFNYLSPSKDNLGKDDELWTVDAIHRMAKKQKVLVKPISGAWKTTGDPVNYLQTSIDFALDNPEYNGKFKEYLKSKING</sequence>
<dbReference type="Gene3D" id="3.90.550.10">
    <property type="entry name" value="Spore Coat Polysaccharide Biosynthesis Protein SpsA, Chain A"/>
    <property type="match status" value="1"/>
</dbReference>
<dbReference type="PANTHER" id="PTHR43197:SF1">
    <property type="entry name" value="UTP--GLUCOSE-1-PHOSPHATE URIDYLYLTRANSFERASE"/>
    <property type="match status" value="1"/>
</dbReference>
<dbReference type="GO" id="GO:0003983">
    <property type="term" value="F:UTP:glucose-1-phosphate uridylyltransferase activity"/>
    <property type="evidence" value="ECO:0007669"/>
    <property type="project" value="UniProtKB-EC"/>
</dbReference>
<evidence type="ECO:0000313" key="8">
    <source>
        <dbReference type="Proteomes" id="UP000229756"/>
    </source>
</evidence>
<dbReference type="GO" id="GO:0006011">
    <property type="term" value="P:UDP-alpha-D-glucose metabolic process"/>
    <property type="evidence" value="ECO:0007669"/>
    <property type="project" value="InterPro"/>
</dbReference>
<comment type="similarity">
    <text evidence="1">Belongs to the UDPGP type 2 family.</text>
</comment>